<evidence type="ECO:0000259" key="4">
    <source>
        <dbReference type="PROSITE" id="PS50893"/>
    </source>
</evidence>
<proteinExistence type="predicted"/>
<dbReference type="GO" id="GO:0016887">
    <property type="term" value="F:ATP hydrolysis activity"/>
    <property type="evidence" value="ECO:0007669"/>
    <property type="project" value="InterPro"/>
</dbReference>
<organism evidence="5 6">
    <name type="scientific">Candidatus Uhrbacteria bacterium RIFOXYB2_FULL_45_11</name>
    <dbReference type="NCBI Taxonomy" id="1802421"/>
    <lineage>
        <taxon>Bacteria</taxon>
        <taxon>Candidatus Uhriibacteriota</taxon>
    </lineage>
</organism>
<evidence type="ECO:0000256" key="2">
    <source>
        <dbReference type="ARBA" id="ARBA00022741"/>
    </source>
</evidence>
<dbReference type="AlphaFoldDB" id="A0A1F7W2A2"/>
<dbReference type="PROSITE" id="PS50893">
    <property type="entry name" value="ABC_TRANSPORTER_2"/>
    <property type="match status" value="1"/>
</dbReference>
<name>A0A1F7W2A2_9BACT</name>
<dbReference type="InterPro" id="IPR003593">
    <property type="entry name" value="AAA+_ATPase"/>
</dbReference>
<accession>A0A1F7W2A2</accession>
<dbReference type="SMART" id="SM00382">
    <property type="entry name" value="AAA"/>
    <property type="match status" value="1"/>
</dbReference>
<dbReference type="STRING" id="1802421.A2318_01825"/>
<dbReference type="InterPro" id="IPR003439">
    <property type="entry name" value="ABC_transporter-like_ATP-bd"/>
</dbReference>
<keyword evidence="3" id="KW-0067">ATP-binding</keyword>
<gene>
    <name evidence="5" type="ORF">A2318_01825</name>
</gene>
<dbReference type="InterPro" id="IPR050763">
    <property type="entry name" value="ABC_transporter_ATP-binding"/>
</dbReference>
<dbReference type="PANTHER" id="PTHR42711">
    <property type="entry name" value="ABC TRANSPORTER ATP-BINDING PROTEIN"/>
    <property type="match status" value="1"/>
</dbReference>
<dbReference type="PROSITE" id="PS00211">
    <property type="entry name" value="ABC_TRANSPORTER_1"/>
    <property type="match status" value="1"/>
</dbReference>
<sequence length="243" mass="26547">MSIALSINNLEKTYATGTKALKGVSFDVQAGELFALLGANGAGKTTLIGILTGLVQKTGGSATVFGIDLDKEPEKVRSMIGVVPQEFNFSIFEKVLDIVVDAAGYYGIPRSEATPRAEQILKDLGLFEKRNAISRTLSGGMKRRLLIARALVHQPKLLLLDEPSAGVDVELRREMWEFVTKLNASGTTIILTTHYLEEAERLCKNVVLIKEGVVAEQGNIQELMAKTGAQTLEDFYLHVNKRV</sequence>
<dbReference type="GO" id="GO:0005524">
    <property type="term" value="F:ATP binding"/>
    <property type="evidence" value="ECO:0007669"/>
    <property type="project" value="UniProtKB-KW"/>
</dbReference>
<dbReference type="Gene3D" id="3.40.50.300">
    <property type="entry name" value="P-loop containing nucleotide triphosphate hydrolases"/>
    <property type="match status" value="1"/>
</dbReference>
<dbReference type="InterPro" id="IPR017871">
    <property type="entry name" value="ABC_transporter-like_CS"/>
</dbReference>
<evidence type="ECO:0000313" key="5">
    <source>
        <dbReference type="EMBL" id="OGL96943.1"/>
    </source>
</evidence>
<dbReference type="Pfam" id="PF00005">
    <property type="entry name" value="ABC_tran"/>
    <property type="match status" value="1"/>
</dbReference>
<dbReference type="Proteomes" id="UP000177331">
    <property type="component" value="Unassembled WGS sequence"/>
</dbReference>
<dbReference type="PANTHER" id="PTHR42711:SF15">
    <property type="entry name" value="ABC-TYPE MULTIDRUG TRANSPORT SYSTEM, ATPASE COMPONENT"/>
    <property type="match status" value="1"/>
</dbReference>
<reference evidence="5 6" key="1">
    <citation type="journal article" date="2016" name="Nat. Commun.">
        <title>Thousands of microbial genomes shed light on interconnected biogeochemical processes in an aquifer system.</title>
        <authorList>
            <person name="Anantharaman K."/>
            <person name="Brown C.T."/>
            <person name="Hug L.A."/>
            <person name="Sharon I."/>
            <person name="Castelle C.J."/>
            <person name="Probst A.J."/>
            <person name="Thomas B.C."/>
            <person name="Singh A."/>
            <person name="Wilkins M.J."/>
            <person name="Karaoz U."/>
            <person name="Brodie E.L."/>
            <person name="Williams K.H."/>
            <person name="Hubbard S.S."/>
            <person name="Banfield J.F."/>
        </authorList>
    </citation>
    <scope>NUCLEOTIDE SEQUENCE [LARGE SCALE GENOMIC DNA]</scope>
</reference>
<protein>
    <recommendedName>
        <fullName evidence="4">ABC transporter domain-containing protein</fullName>
    </recommendedName>
</protein>
<keyword evidence="2" id="KW-0547">Nucleotide-binding</keyword>
<feature type="domain" description="ABC transporter" evidence="4">
    <location>
        <begin position="5"/>
        <end position="236"/>
    </location>
</feature>
<evidence type="ECO:0000313" key="6">
    <source>
        <dbReference type="Proteomes" id="UP000177331"/>
    </source>
</evidence>
<keyword evidence="1" id="KW-0813">Transport</keyword>
<evidence type="ECO:0000256" key="1">
    <source>
        <dbReference type="ARBA" id="ARBA00022448"/>
    </source>
</evidence>
<comment type="caution">
    <text evidence="5">The sequence shown here is derived from an EMBL/GenBank/DDBJ whole genome shotgun (WGS) entry which is preliminary data.</text>
</comment>
<dbReference type="SUPFAM" id="SSF52540">
    <property type="entry name" value="P-loop containing nucleoside triphosphate hydrolases"/>
    <property type="match status" value="1"/>
</dbReference>
<dbReference type="InterPro" id="IPR027417">
    <property type="entry name" value="P-loop_NTPase"/>
</dbReference>
<dbReference type="EMBL" id="MGFD01000061">
    <property type="protein sequence ID" value="OGL96943.1"/>
    <property type="molecule type" value="Genomic_DNA"/>
</dbReference>
<evidence type="ECO:0000256" key="3">
    <source>
        <dbReference type="ARBA" id="ARBA00022840"/>
    </source>
</evidence>